<dbReference type="InterPro" id="IPR019533">
    <property type="entry name" value="Peptidase_S26"/>
</dbReference>
<keyword evidence="6" id="KW-0472">Membrane</keyword>
<keyword evidence="6" id="KW-0812">Transmembrane</keyword>
<dbReference type="PROSITE" id="PS00761">
    <property type="entry name" value="SPASE_I_3"/>
    <property type="match status" value="1"/>
</dbReference>
<dbReference type="EMBL" id="CADCTO010000184">
    <property type="protein sequence ID" value="CAA9240367.1"/>
    <property type="molecule type" value="Genomic_DNA"/>
</dbReference>
<dbReference type="Pfam" id="PF10502">
    <property type="entry name" value="Peptidase_S26"/>
    <property type="match status" value="1"/>
</dbReference>
<feature type="transmembrane region" description="Helical" evidence="6">
    <location>
        <begin position="23"/>
        <end position="42"/>
    </location>
</feature>
<dbReference type="NCBIfam" id="TIGR02227">
    <property type="entry name" value="sigpep_I_bact"/>
    <property type="match status" value="1"/>
</dbReference>
<evidence type="ECO:0000256" key="2">
    <source>
        <dbReference type="ARBA" id="ARBA00004401"/>
    </source>
</evidence>
<dbReference type="InterPro" id="IPR019757">
    <property type="entry name" value="Pept_S26A_signal_pept_1_Lys-AS"/>
</dbReference>
<dbReference type="GO" id="GO:0005886">
    <property type="term" value="C:plasma membrane"/>
    <property type="evidence" value="ECO:0007669"/>
    <property type="project" value="UniProtKB-SubCell"/>
</dbReference>
<dbReference type="AlphaFoldDB" id="A0A6J4I3I5"/>
<name>A0A6J4I3I5_9BACT</name>
<comment type="catalytic activity">
    <reaction evidence="1 6">
        <text>Cleavage of hydrophobic, N-terminal signal or leader sequences from secreted and periplasmic proteins.</text>
        <dbReference type="EC" id="3.4.21.89"/>
    </reaction>
</comment>
<dbReference type="PANTHER" id="PTHR43390">
    <property type="entry name" value="SIGNAL PEPTIDASE I"/>
    <property type="match status" value="1"/>
</dbReference>
<evidence type="ECO:0000256" key="3">
    <source>
        <dbReference type="ARBA" id="ARBA00009370"/>
    </source>
</evidence>
<dbReference type="CDD" id="cd06530">
    <property type="entry name" value="S26_SPase_I"/>
    <property type="match status" value="1"/>
</dbReference>
<dbReference type="InterPro" id="IPR000223">
    <property type="entry name" value="Pept_S26A_signal_pept_1"/>
</dbReference>
<comment type="subcellular location">
    <subcellularLocation>
        <location evidence="2">Cell membrane</location>
        <topology evidence="2">Single-pass type II membrane protein</topology>
    </subcellularLocation>
    <subcellularLocation>
        <location evidence="6">Membrane</location>
        <topology evidence="6">Single-pass type II membrane protein</topology>
    </subcellularLocation>
</comment>
<reference evidence="8" key="1">
    <citation type="submission" date="2020-02" db="EMBL/GenBank/DDBJ databases">
        <authorList>
            <person name="Meier V. D."/>
        </authorList>
    </citation>
    <scope>NUCLEOTIDE SEQUENCE</scope>
    <source>
        <strain evidence="8">AVDCRST_MAG63</strain>
    </source>
</reference>
<proteinExistence type="inferred from homology"/>
<protein>
    <recommendedName>
        <fullName evidence="4 6">Signal peptidase I</fullName>
        <ecNumber evidence="4 6">3.4.21.89</ecNumber>
    </recommendedName>
</protein>
<dbReference type="PROSITE" id="PS00760">
    <property type="entry name" value="SPASE_I_2"/>
    <property type="match status" value="1"/>
</dbReference>
<comment type="similarity">
    <text evidence="3 6">Belongs to the peptidase S26 family.</text>
</comment>
<dbReference type="PRINTS" id="PR00727">
    <property type="entry name" value="LEADERPTASE"/>
</dbReference>
<evidence type="ECO:0000256" key="1">
    <source>
        <dbReference type="ARBA" id="ARBA00000677"/>
    </source>
</evidence>
<evidence type="ECO:0000256" key="4">
    <source>
        <dbReference type="ARBA" id="ARBA00013208"/>
    </source>
</evidence>
<dbReference type="EC" id="3.4.21.89" evidence="4 6"/>
<sequence>MKKAWRDARRCAKKVYGSLGREALVIGLLSVLVFGVLTRFVGQSFQVDGRCMEPRLYTGERVLGEKMTFRRRPPRRGDVIVFIHPQQPSELYIKRIVALGGQTVAIRSGRVYVDERPLAEPYVVHASNENWGPHRVIDGRYFVLGDNRPDSDDSRVWGDVDGRNVVARACLRYWPPDRWAAPF</sequence>
<dbReference type="InterPro" id="IPR036286">
    <property type="entry name" value="LexA/Signal_pep-like_sf"/>
</dbReference>
<evidence type="ECO:0000256" key="6">
    <source>
        <dbReference type="RuleBase" id="RU362042"/>
    </source>
</evidence>
<feature type="domain" description="Peptidase S26" evidence="7">
    <location>
        <begin position="24"/>
        <end position="174"/>
    </location>
</feature>
<accession>A0A6J4I3I5</accession>
<dbReference type="GO" id="GO:0004252">
    <property type="term" value="F:serine-type endopeptidase activity"/>
    <property type="evidence" value="ECO:0007669"/>
    <property type="project" value="InterPro"/>
</dbReference>
<organism evidence="8">
    <name type="scientific">uncultured Armatimonadetes bacterium</name>
    <dbReference type="NCBI Taxonomy" id="157466"/>
    <lineage>
        <taxon>Bacteria</taxon>
        <taxon>Bacillati</taxon>
        <taxon>Armatimonadota</taxon>
        <taxon>environmental samples</taxon>
    </lineage>
</organism>
<dbReference type="PANTHER" id="PTHR43390:SF1">
    <property type="entry name" value="CHLOROPLAST PROCESSING PEPTIDASE"/>
    <property type="match status" value="1"/>
</dbReference>
<dbReference type="GO" id="GO:0006465">
    <property type="term" value="P:signal peptide processing"/>
    <property type="evidence" value="ECO:0007669"/>
    <property type="project" value="InterPro"/>
</dbReference>
<dbReference type="Gene3D" id="2.10.109.10">
    <property type="entry name" value="Umud Fragment, subunit A"/>
    <property type="match status" value="1"/>
</dbReference>
<keyword evidence="6" id="KW-0645">Protease</keyword>
<keyword evidence="6" id="KW-1133">Transmembrane helix</keyword>
<dbReference type="SUPFAM" id="SSF51306">
    <property type="entry name" value="LexA/Signal peptidase"/>
    <property type="match status" value="1"/>
</dbReference>
<dbReference type="InterPro" id="IPR019758">
    <property type="entry name" value="Pept_S26A_signal_pept_1_CS"/>
</dbReference>
<evidence type="ECO:0000313" key="8">
    <source>
        <dbReference type="EMBL" id="CAA9240367.1"/>
    </source>
</evidence>
<gene>
    <name evidence="8" type="ORF">AVDCRST_MAG63-1506</name>
</gene>
<evidence type="ECO:0000259" key="7">
    <source>
        <dbReference type="Pfam" id="PF10502"/>
    </source>
</evidence>
<dbReference type="GO" id="GO:0009003">
    <property type="term" value="F:signal peptidase activity"/>
    <property type="evidence" value="ECO:0007669"/>
    <property type="project" value="UniProtKB-EC"/>
</dbReference>
<keyword evidence="5 6" id="KW-0378">Hydrolase</keyword>
<evidence type="ECO:0000256" key="5">
    <source>
        <dbReference type="ARBA" id="ARBA00022801"/>
    </source>
</evidence>